<protein>
    <recommendedName>
        <fullName evidence="5">Tetratricopeptide repeat protein</fullName>
    </recommendedName>
</protein>
<evidence type="ECO:0000256" key="1">
    <source>
        <dbReference type="PROSITE-ProRule" id="PRU00339"/>
    </source>
</evidence>
<keyword evidence="4" id="KW-1185">Reference proteome</keyword>
<dbReference type="SMART" id="SM00028">
    <property type="entry name" value="TPR"/>
    <property type="match status" value="2"/>
</dbReference>
<dbReference type="InterPro" id="IPR019734">
    <property type="entry name" value="TPR_rpt"/>
</dbReference>
<evidence type="ECO:0000256" key="2">
    <source>
        <dbReference type="SAM" id="SignalP"/>
    </source>
</evidence>
<accession>A0ABX2QEA4</accession>
<evidence type="ECO:0008006" key="5">
    <source>
        <dbReference type="Google" id="ProtNLM"/>
    </source>
</evidence>
<feature type="signal peptide" evidence="2">
    <location>
        <begin position="1"/>
        <end position="24"/>
    </location>
</feature>
<comment type="caution">
    <text evidence="3">The sequence shown here is derived from an EMBL/GenBank/DDBJ whole genome shotgun (WGS) entry which is preliminary data.</text>
</comment>
<dbReference type="EMBL" id="JABXYK010000005">
    <property type="protein sequence ID" value="NVP55676.1"/>
    <property type="molecule type" value="Genomic_DNA"/>
</dbReference>
<sequence>MRMRSNFVYAALIAMAALPGPAFAQGANSAAVTENAAGNQSQDASPSQRLNTLFSQLKHEGNAEKAKAISETIRLQWRDSGSPTVNLLMLQADKAVADNKDMVAFDYLDEVIQLDPHYVEGWNQRATLNFKLGNFKKSMSDINRVLALEPRHFGAIAGMATILTNYGRDELAMEAWQRFLDIYPAERRAQKALGDIADKLAGSRT</sequence>
<feature type="chain" id="PRO_5046168539" description="Tetratricopeptide repeat protein" evidence="2">
    <location>
        <begin position="25"/>
        <end position="205"/>
    </location>
</feature>
<name>A0ABX2QEA4_9HYPH</name>
<evidence type="ECO:0000313" key="3">
    <source>
        <dbReference type="EMBL" id="NVP55676.1"/>
    </source>
</evidence>
<feature type="repeat" description="TPR" evidence="1">
    <location>
        <begin position="119"/>
        <end position="152"/>
    </location>
</feature>
<dbReference type="Gene3D" id="1.25.40.10">
    <property type="entry name" value="Tetratricopeptide repeat domain"/>
    <property type="match status" value="1"/>
</dbReference>
<organism evidence="3 4">
    <name type="scientific">Mycoplana rhizolycopersici</name>
    <dbReference type="NCBI Taxonomy" id="2746702"/>
    <lineage>
        <taxon>Bacteria</taxon>
        <taxon>Pseudomonadati</taxon>
        <taxon>Pseudomonadota</taxon>
        <taxon>Alphaproteobacteria</taxon>
        <taxon>Hyphomicrobiales</taxon>
        <taxon>Rhizobiaceae</taxon>
        <taxon>Mycoplana</taxon>
    </lineage>
</organism>
<proteinExistence type="predicted"/>
<dbReference type="SUPFAM" id="SSF48452">
    <property type="entry name" value="TPR-like"/>
    <property type="match status" value="1"/>
</dbReference>
<keyword evidence="1" id="KW-0802">TPR repeat</keyword>
<gene>
    <name evidence="3" type="ORF">HV823_10485</name>
</gene>
<dbReference type="InterPro" id="IPR011990">
    <property type="entry name" value="TPR-like_helical_dom_sf"/>
</dbReference>
<reference evidence="3 4" key="1">
    <citation type="submission" date="2020-06" db="EMBL/GenBank/DDBJ databases">
        <title>Rhizobium sp.nov. isolated from the tomato plant.</title>
        <authorList>
            <person name="Thin K.K."/>
            <person name="Zhang X."/>
            <person name="He S."/>
        </authorList>
    </citation>
    <scope>NUCLEOTIDE SEQUENCE [LARGE SCALE GENOMIC DNA]</scope>
    <source>
        <strain evidence="3 4">DBTS2</strain>
    </source>
</reference>
<dbReference type="PROSITE" id="PS50005">
    <property type="entry name" value="TPR"/>
    <property type="match status" value="1"/>
</dbReference>
<evidence type="ECO:0000313" key="4">
    <source>
        <dbReference type="Proteomes" id="UP000659172"/>
    </source>
</evidence>
<dbReference type="Proteomes" id="UP000659172">
    <property type="component" value="Unassembled WGS sequence"/>
</dbReference>
<keyword evidence="2" id="KW-0732">Signal</keyword>